<evidence type="ECO:0008006" key="4">
    <source>
        <dbReference type="Google" id="ProtNLM"/>
    </source>
</evidence>
<evidence type="ECO:0000313" key="3">
    <source>
        <dbReference type="Proteomes" id="UP000192796"/>
    </source>
</evidence>
<evidence type="ECO:0000313" key="2">
    <source>
        <dbReference type="EMBL" id="OQP63545.1"/>
    </source>
</evidence>
<dbReference type="EMBL" id="LVYD01000045">
    <property type="protein sequence ID" value="OQP63545.1"/>
    <property type="molecule type" value="Genomic_DNA"/>
</dbReference>
<keyword evidence="3" id="KW-1185">Reference proteome</keyword>
<gene>
    <name evidence="2" type="ORF">A3860_24710</name>
</gene>
<keyword evidence="1" id="KW-0732">Signal</keyword>
<proteinExistence type="predicted"/>
<dbReference type="RefSeq" id="WP_081147808.1">
    <property type="nucleotide sequence ID" value="NZ_LVYD01000045.1"/>
</dbReference>
<dbReference type="STRING" id="1703345.A3860_24710"/>
<evidence type="ECO:0000256" key="1">
    <source>
        <dbReference type="SAM" id="SignalP"/>
    </source>
</evidence>
<protein>
    <recommendedName>
        <fullName evidence="4">DUF3575 domain-containing protein</fullName>
    </recommendedName>
</protein>
<dbReference type="AlphaFoldDB" id="A0A1V9FYV0"/>
<organism evidence="2 3">
    <name type="scientific">Niastella vici</name>
    <dbReference type="NCBI Taxonomy" id="1703345"/>
    <lineage>
        <taxon>Bacteria</taxon>
        <taxon>Pseudomonadati</taxon>
        <taxon>Bacteroidota</taxon>
        <taxon>Chitinophagia</taxon>
        <taxon>Chitinophagales</taxon>
        <taxon>Chitinophagaceae</taxon>
        <taxon>Niastella</taxon>
    </lineage>
</organism>
<reference evidence="2 3" key="1">
    <citation type="submission" date="2016-03" db="EMBL/GenBank/DDBJ databases">
        <title>Niastella vici sp. nov., isolated from farmland soil.</title>
        <authorList>
            <person name="Chen L."/>
            <person name="Wang D."/>
            <person name="Yang S."/>
            <person name="Wang G."/>
        </authorList>
    </citation>
    <scope>NUCLEOTIDE SEQUENCE [LARGE SCALE GENOMIC DNA]</scope>
    <source>
        <strain evidence="2 3">DJ57</strain>
    </source>
</reference>
<name>A0A1V9FYV0_9BACT</name>
<sequence>MIRICLLCLPLLLAAGAAYAQLYPSKVTRMDTGKVYLRLQPIGLADLLDGNFTVGGEYRFNKTWSATLDAGFIFYSKYMGYTEKTTGILLRPGIRKYAGKYKDYFFDLQLHYKEVMYRVYDWIDRGVVNGAPAYQELTTFRYRKQVYGVHLMAGGREFLTKDHRLFLEIVAGIGIHYKVTGAYHEGNSLVEDPFALVINRNNNLKTPARTVMPALPLTVRVVYKLR</sequence>
<comment type="caution">
    <text evidence="2">The sequence shown here is derived from an EMBL/GenBank/DDBJ whole genome shotgun (WGS) entry which is preliminary data.</text>
</comment>
<dbReference type="Proteomes" id="UP000192796">
    <property type="component" value="Unassembled WGS sequence"/>
</dbReference>
<feature type="signal peptide" evidence="1">
    <location>
        <begin position="1"/>
        <end position="20"/>
    </location>
</feature>
<dbReference type="OrthoDB" id="665795at2"/>
<accession>A0A1V9FYV0</accession>
<feature type="chain" id="PRO_5011963667" description="DUF3575 domain-containing protein" evidence="1">
    <location>
        <begin position="21"/>
        <end position="226"/>
    </location>
</feature>